<dbReference type="PANTHER" id="PTHR45784">
    <property type="entry name" value="C-TYPE LECTIN DOMAIN FAMILY 20 MEMBER A-RELATED"/>
    <property type="match status" value="1"/>
</dbReference>
<evidence type="ECO:0000259" key="3">
    <source>
        <dbReference type="PROSITE" id="PS50041"/>
    </source>
</evidence>
<dbReference type="CDD" id="cd00037">
    <property type="entry name" value="CLECT"/>
    <property type="match status" value="1"/>
</dbReference>
<dbReference type="Ensembl" id="ENSAMXT00000039552.1">
    <property type="protein sequence ID" value="ENSAMXP00000051583.1"/>
    <property type="gene ID" value="ENSAMXG00000038926.1"/>
</dbReference>
<evidence type="ECO:0000256" key="1">
    <source>
        <dbReference type="SAM" id="MobiDB-lite"/>
    </source>
</evidence>
<dbReference type="PANTHER" id="PTHR45784:SF3">
    <property type="entry name" value="C-TYPE LECTIN DOMAIN FAMILY 4 MEMBER K-LIKE-RELATED"/>
    <property type="match status" value="1"/>
</dbReference>
<proteinExistence type="predicted"/>
<feature type="region of interest" description="Disordered" evidence="1">
    <location>
        <begin position="152"/>
        <end position="176"/>
    </location>
</feature>
<protein>
    <recommendedName>
        <fullName evidence="3">C-type lectin domain-containing protein</fullName>
    </recommendedName>
</protein>
<feature type="chain" id="PRO_5017465676" description="C-type lectin domain-containing protein" evidence="2">
    <location>
        <begin position="32"/>
        <end position="176"/>
    </location>
</feature>
<keyword evidence="2" id="KW-0732">Signal</keyword>
<name>A0A3B1KAX5_ASTMX</name>
<keyword evidence="5" id="KW-1185">Reference proteome</keyword>
<evidence type="ECO:0000313" key="5">
    <source>
        <dbReference type="Proteomes" id="UP000018467"/>
    </source>
</evidence>
<dbReference type="InterPro" id="IPR016187">
    <property type="entry name" value="CTDL_fold"/>
</dbReference>
<accession>A0A3B1KAX5</accession>
<evidence type="ECO:0000313" key="4">
    <source>
        <dbReference type="Ensembl" id="ENSAMXP00000051583.1"/>
    </source>
</evidence>
<evidence type="ECO:0000256" key="2">
    <source>
        <dbReference type="SAM" id="SignalP"/>
    </source>
</evidence>
<reference evidence="5" key="1">
    <citation type="submission" date="2013-03" db="EMBL/GenBank/DDBJ databases">
        <authorList>
            <person name="Jeffery W."/>
            <person name="Warren W."/>
            <person name="Wilson R.K."/>
        </authorList>
    </citation>
    <scope>NUCLEOTIDE SEQUENCE</scope>
    <source>
        <strain evidence="5">female</strain>
    </source>
</reference>
<dbReference type="Bgee" id="ENSAMXG00000038926">
    <property type="expression patterns" value="Expressed in intestine"/>
</dbReference>
<feature type="domain" description="C-type lectin" evidence="3">
    <location>
        <begin position="51"/>
        <end position="147"/>
    </location>
</feature>
<dbReference type="Gene3D" id="3.10.100.10">
    <property type="entry name" value="Mannose-Binding Protein A, subunit A"/>
    <property type="match status" value="1"/>
</dbReference>
<dbReference type="SMART" id="SM00034">
    <property type="entry name" value="CLECT"/>
    <property type="match status" value="1"/>
</dbReference>
<dbReference type="SUPFAM" id="SSF56436">
    <property type="entry name" value="C-type lectin-like"/>
    <property type="match status" value="1"/>
</dbReference>
<dbReference type="AlphaFoldDB" id="A0A3B1KAX5"/>
<dbReference type="Proteomes" id="UP000018467">
    <property type="component" value="Unassembled WGS sequence"/>
</dbReference>
<dbReference type="InterPro" id="IPR001304">
    <property type="entry name" value="C-type_lectin-like"/>
</dbReference>
<sequence length="176" mass="19678">MPSYPWISGISADVFSALLSLSLLSLSLSLSLPLPAPTPVPLPRPALPFSPSGPCFFSTWREALRYCRENHVDLVSVHTEGIQRWVETVARNASTDNVWVGLRHTCAQGWIWSDGSNSSYEDWSPGEPNMPVGDNCAHLWNGYKWGDGTRHVKSRQNKANVKTRQFKKRQAKVKTS</sequence>
<dbReference type="GeneTree" id="ENSGT01100000263473"/>
<feature type="signal peptide" evidence="2">
    <location>
        <begin position="1"/>
        <end position="31"/>
    </location>
</feature>
<reference evidence="5" key="2">
    <citation type="journal article" date="2014" name="Nat. Commun.">
        <title>The cavefish genome reveals candidate genes for eye loss.</title>
        <authorList>
            <person name="McGaugh S.E."/>
            <person name="Gross J.B."/>
            <person name="Aken B."/>
            <person name="Blin M."/>
            <person name="Borowsky R."/>
            <person name="Chalopin D."/>
            <person name="Hinaux H."/>
            <person name="Jeffery W.R."/>
            <person name="Keene A."/>
            <person name="Ma L."/>
            <person name="Minx P."/>
            <person name="Murphy D."/>
            <person name="O'Quin K.E."/>
            <person name="Retaux S."/>
            <person name="Rohner N."/>
            <person name="Searle S.M."/>
            <person name="Stahl B.A."/>
            <person name="Tabin C."/>
            <person name="Volff J.N."/>
            <person name="Yoshizawa M."/>
            <person name="Warren W.C."/>
        </authorList>
    </citation>
    <scope>NUCLEOTIDE SEQUENCE [LARGE SCALE GENOMIC DNA]</scope>
    <source>
        <strain evidence="5">female</strain>
    </source>
</reference>
<dbReference type="Pfam" id="PF00059">
    <property type="entry name" value="Lectin_C"/>
    <property type="match status" value="1"/>
</dbReference>
<dbReference type="PROSITE" id="PS50041">
    <property type="entry name" value="C_TYPE_LECTIN_2"/>
    <property type="match status" value="1"/>
</dbReference>
<reference evidence="4" key="3">
    <citation type="submission" date="2025-08" db="UniProtKB">
        <authorList>
            <consortium name="Ensembl"/>
        </authorList>
    </citation>
    <scope>IDENTIFICATION</scope>
</reference>
<dbReference type="InterPro" id="IPR016186">
    <property type="entry name" value="C-type_lectin-like/link_sf"/>
</dbReference>
<feature type="compositionally biased region" description="Basic residues" evidence="1">
    <location>
        <begin position="164"/>
        <end position="176"/>
    </location>
</feature>
<reference evidence="4" key="4">
    <citation type="submission" date="2025-09" db="UniProtKB">
        <authorList>
            <consortium name="Ensembl"/>
        </authorList>
    </citation>
    <scope>IDENTIFICATION</scope>
</reference>
<organism evidence="4 5">
    <name type="scientific">Astyanax mexicanus</name>
    <name type="common">Blind cave fish</name>
    <name type="synonym">Astyanax fasciatus mexicanus</name>
    <dbReference type="NCBI Taxonomy" id="7994"/>
    <lineage>
        <taxon>Eukaryota</taxon>
        <taxon>Metazoa</taxon>
        <taxon>Chordata</taxon>
        <taxon>Craniata</taxon>
        <taxon>Vertebrata</taxon>
        <taxon>Euteleostomi</taxon>
        <taxon>Actinopterygii</taxon>
        <taxon>Neopterygii</taxon>
        <taxon>Teleostei</taxon>
        <taxon>Ostariophysi</taxon>
        <taxon>Characiformes</taxon>
        <taxon>Characoidei</taxon>
        <taxon>Acestrorhamphidae</taxon>
        <taxon>Acestrorhamphinae</taxon>
        <taxon>Astyanax</taxon>
    </lineage>
</organism>